<proteinExistence type="predicted"/>
<organism evidence="1 2">
    <name type="scientific">Circinella minor</name>
    <dbReference type="NCBI Taxonomy" id="1195481"/>
    <lineage>
        <taxon>Eukaryota</taxon>
        <taxon>Fungi</taxon>
        <taxon>Fungi incertae sedis</taxon>
        <taxon>Mucoromycota</taxon>
        <taxon>Mucoromycotina</taxon>
        <taxon>Mucoromycetes</taxon>
        <taxon>Mucorales</taxon>
        <taxon>Lichtheimiaceae</taxon>
        <taxon>Circinella</taxon>
    </lineage>
</organism>
<comment type="caution">
    <text evidence="1">The sequence shown here is derived from an EMBL/GenBank/DDBJ whole genome shotgun (WGS) entry which is preliminary data.</text>
</comment>
<dbReference type="EMBL" id="JAEPRB010000001">
    <property type="protein sequence ID" value="KAG2228333.1"/>
    <property type="molecule type" value="Genomic_DNA"/>
</dbReference>
<name>A0A8H7SH39_9FUNG</name>
<keyword evidence="2" id="KW-1185">Reference proteome</keyword>
<dbReference type="Proteomes" id="UP000646827">
    <property type="component" value="Unassembled WGS sequence"/>
</dbReference>
<protein>
    <submittedName>
        <fullName evidence="1">Uncharacterized protein</fullName>
    </submittedName>
</protein>
<accession>A0A8H7SH39</accession>
<gene>
    <name evidence="1" type="ORF">INT45_011125</name>
</gene>
<dbReference type="AlphaFoldDB" id="A0A8H7SH39"/>
<dbReference type="OrthoDB" id="2267758at2759"/>
<evidence type="ECO:0000313" key="2">
    <source>
        <dbReference type="Proteomes" id="UP000646827"/>
    </source>
</evidence>
<reference evidence="1 2" key="1">
    <citation type="submission" date="2020-12" db="EMBL/GenBank/DDBJ databases">
        <title>Metabolic potential, ecology and presence of endohyphal bacteria is reflected in genomic diversity of Mucoromycotina.</title>
        <authorList>
            <person name="Muszewska A."/>
            <person name="Okrasinska A."/>
            <person name="Steczkiewicz K."/>
            <person name="Drgas O."/>
            <person name="Orlowska M."/>
            <person name="Perlinska-Lenart U."/>
            <person name="Aleksandrzak-Piekarczyk T."/>
            <person name="Szatraj K."/>
            <person name="Zielenkiewicz U."/>
            <person name="Pilsyk S."/>
            <person name="Malc E."/>
            <person name="Mieczkowski P."/>
            <person name="Kruszewska J.S."/>
            <person name="Biernat P."/>
            <person name="Pawlowska J."/>
        </authorList>
    </citation>
    <scope>NUCLEOTIDE SEQUENCE [LARGE SCALE GENOMIC DNA]</scope>
    <source>
        <strain evidence="1 2">CBS 142.35</strain>
    </source>
</reference>
<sequence>MTDTVELEKRSVSLKKFVDFDFDCIKKFSTDVTNLKRVWNHRFKTFIEKKSIQRKVYPEFFNNENAPEVNLVGETRKWEVGDVEVTKQFLGYRAQSIQKAKAGQLISIQEELSDLEYGFETNTWELMVKECRDRYPIDDLSAETESAIISFAKAARKTFSQVGSIIKKFPDGGDNSLIEESLRNLVSRYGPNTSNKVVKLESSFTMEVVDPVILPFLKENGMLSRRGTDGKVPGIVNEKKDIQFADLSVFFEYGEDLPEEGLVMVEIKPPVKVNNGQRPDYVKLGNELKSCIDKMVKDGLDEEDIIVTGVLIEAPKNGIKC</sequence>
<evidence type="ECO:0000313" key="1">
    <source>
        <dbReference type="EMBL" id="KAG2228333.1"/>
    </source>
</evidence>